<keyword evidence="1" id="KW-0489">Methyltransferase</keyword>
<keyword evidence="2" id="KW-0808">Transferase</keyword>
<evidence type="ECO:0000256" key="1">
    <source>
        <dbReference type="ARBA" id="ARBA00022603"/>
    </source>
</evidence>
<gene>
    <name evidence="4" type="ORF">GC106_38050</name>
</gene>
<evidence type="ECO:0000256" key="2">
    <source>
        <dbReference type="ARBA" id="ARBA00022679"/>
    </source>
</evidence>
<reference evidence="4 5" key="1">
    <citation type="submission" date="2020-01" db="EMBL/GenBank/DDBJ databases">
        <title>Kibdelosporangium persica a novel Actinomycetes from a hot desert in Iran.</title>
        <authorList>
            <person name="Safaei N."/>
            <person name="Zaburannyi N."/>
            <person name="Mueller R."/>
            <person name="Wink J."/>
        </authorList>
    </citation>
    <scope>NUCLEOTIDE SEQUENCE [LARGE SCALE GENOMIC DNA]</scope>
    <source>
        <strain evidence="4 5">4NS15</strain>
    </source>
</reference>
<dbReference type="InterPro" id="IPR050362">
    <property type="entry name" value="Cation-dep_OMT"/>
</dbReference>
<accession>A0ABX2F5G9</accession>
<keyword evidence="3" id="KW-0949">S-adenosyl-L-methionine</keyword>
<proteinExistence type="predicted"/>
<keyword evidence="5" id="KW-1185">Reference proteome</keyword>
<name>A0ABX2F5G9_9PSEU</name>
<dbReference type="SUPFAM" id="SSF53335">
    <property type="entry name" value="S-adenosyl-L-methionine-dependent methyltransferases"/>
    <property type="match status" value="1"/>
</dbReference>
<dbReference type="EMBL" id="JAAATY010000010">
    <property type="protein sequence ID" value="NRN66580.1"/>
    <property type="molecule type" value="Genomic_DNA"/>
</dbReference>
<dbReference type="InterPro" id="IPR029063">
    <property type="entry name" value="SAM-dependent_MTases_sf"/>
</dbReference>
<sequence length="226" mass="24598">MTMELTVADQVTAGRELLSYVRDVSLREDEILAGLREETAQLPAGTAMQVLAEEGQLLSLLAGLIGARTVLEIGTFTGYSTLCLARALPPGGRVITCDITPRWAKIGRSYWERAGVADRIELMVGDATATLARLRDEGVTGTVDLAFIDADKTNYPRYYEDVLPLVRPGGLIVVDNTLFFGRVADPAAQDAETAAIRELNTLLRDDDRVDISMLPFADGITLARKR</sequence>
<dbReference type="CDD" id="cd02440">
    <property type="entry name" value="AdoMet_MTases"/>
    <property type="match status" value="1"/>
</dbReference>
<dbReference type="PANTHER" id="PTHR10509:SF14">
    <property type="entry name" value="CAFFEOYL-COA O-METHYLTRANSFERASE 3-RELATED"/>
    <property type="match status" value="1"/>
</dbReference>
<dbReference type="PROSITE" id="PS51682">
    <property type="entry name" value="SAM_OMT_I"/>
    <property type="match status" value="1"/>
</dbReference>
<evidence type="ECO:0000256" key="3">
    <source>
        <dbReference type="ARBA" id="ARBA00022691"/>
    </source>
</evidence>
<comment type="caution">
    <text evidence="4">The sequence shown here is derived from an EMBL/GenBank/DDBJ whole genome shotgun (WGS) entry which is preliminary data.</text>
</comment>
<dbReference type="InterPro" id="IPR002935">
    <property type="entry name" value="SAM_O-MeTrfase"/>
</dbReference>
<evidence type="ECO:0000313" key="4">
    <source>
        <dbReference type="EMBL" id="NRN66580.1"/>
    </source>
</evidence>
<protein>
    <submittedName>
        <fullName evidence="4">Hydroxy-malonyl-ACP O-methyltransferase</fullName>
    </submittedName>
</protein>
<dbReference type="Gene3D" id="3.40.50.150">
    <property type="entry name" value="Vaccinia Virus protein VP39"/>
    <property type="match status" value="1"/>
</dbReference>
<evidence type="ECO:0000313" key="5">
    <source>
        <dbReference type="Proteomes" id="UP000763557"/>
    </source>
</evidence>
<dbReference type="Pfam" id="PF01596">
    <property type="entry name" value="Methyltransf_3"/>
    <property type="match status" value="1"/>
</dbReference>
<organism evidence="4 5">
    <name type="scientific">Kibdelosporangium persicum</name>
    <dbReference type="NCBI Taxonomy" id="2698649"/>
    <lineage>
        <taxon>Bacteria</taxon>
        <taxon>Bacillati</taxon>
        <taxon>Actinomycetota</taxon>
        <taxon>Actinomycetes</taxon>
        <taxon>Pseudonocardiales</taxon>
        <taxon>Pseudonocardiaceae</taxon>
        <taxon>Kibdelosporangium</taxon>
    </lineage>
</organism>
<dbReference type="Proteomes" id="UP000763557">
    <property type="component" value="Unassembled WGS sequence"/>
</dbReference>
<dbReference type="PANTHER" id="PTHR10509">
    <property type="entry name" value="O-METHYLTRANSFERASE-RELATED"/>
    <property type="match status" value="1"/>
</dbReference>